<name>A0A843USU1_COLES</name>
<evidence type="ECO:0000313" key="2">
    <source>
        <dbReference type="EMBL" id="MQL86471.1"/>
    </source>
</evidence>
<evidence type="ECO:0000313" key="3">
    <source>
        <dbReference type="Proteomes" id="UP000652761"/>
    </source>
</evidence>
<proteinExistence type="predicted"/>
<feature type="compositionally biased region" description="Pro residues" evidence="1">
    <location>
        <begin position="428"/>
        <end position="444"/>
    </location>
</feature>
<feature type="compositionally biased region" description="Low complexity" evidence="1">
    <location>
        <begin position="445"/>
        <end position="455"/>
    </location>
</feature>
<keyword evidence="3" id="KW-1185">Reference proteome</keyword>
<reference evidence="2" key="1">
    <citation type="submission" date="2017-07" db="EMBL/GenBank/DDBJ databases">
        <title>Taro Niue Genome Assembly and Annotation.</title>
        <authorList>
            <person name="Atibalentja N."/>
            <person name="Keating K."/>
            <person name="Fields C.J."/>
        </authorList>
    </citation>
    <scope>NUCLEOTIDE SEQUENCE</scope>
    <source>
        <strain evidence="2">Niue_2</strain>
        <tissue evidence="2">Leaf</tissue>
    </source>
</reference>
<dbReference type="AlphaFoldDB" id="A0A843USU1"/>
<feature type="region of interest" description="Disordered" evidence="1">
    <location>
        <begin position="347"/>
        <end position="519"/>
    </location>
</feature>
<dbReference type="EMBL" id="NMUH01000903">
    <property type="protein sequence ID" value="MQL86471.1"/>
    <property type="molecule type" value="Genomic_DNA"/>
</dbReference>
<sequence>MAEVIIERMKYASAIIWDMKNKINISLPYAHLLTKIFQHYNLDLNGEVSEKMGQAIRSRNLKKSGFSLVAGVWTKTSVAEGEAIIGEGPEVPPVQAAEAEAEVQLRVEAQASEDPVVPAIREQPEEVRTEIPVVQEEEEEAAAKIRIEVPVASARRIEEIPPEHIEPVGQSSEVESPSTVVAVVIEDILGTITNIHGEQEEVMAKVMAPDHSADVPMEDAPVQWEHTLEKEAEIQWEHTASAPVDMFQEGVVESPSYEDVDNVEPTFRARGKGKGVAQVALLTRRAHHSSKKKKLRVNMKAVINRLDAHREILCSLKNEVSSIFMSQSTGAKQIGAMKAELQSLKGPSIAEEEVRTSGPVGAEDAGPSGPKVVEGQPAQAASGLSGPSVEQPGPLGPVVDEQLEPSGPVESQDEQGRVEVPVEEVVPLEPPSSPFQTPAPPSPPSSTTAPPALATFKQPLPMHISSPTPFPTTTSSSSASSTFIPPPSEAPPASSSSAGASSSSPSSSRPSIPPPSTAYSFLHPPTPPSFVTIIPEGAQLEGPFIQDIKDEFEVAILHTVLVMGRILVQKGNSLAFHKFVYREYHQGHIKSDVLAPLLSECERLSPSDWERLYPLTAQQLLDLNASQARLNQPPLSAAQFLDLNSIHLF</sequence>
<comment type="caution">
    <text evidence="2">The sequence shown here is derived from an EMBL/GenBank/DDBJ whole genome shotgun (WGS) entry which is preliminary data.</text>
</comment>
<protein>
    <submittedName>
        <fullName evidence="2">Uncharacterized protein</fullName>
    </submittedName>
</protein>
<dbReference type="PANTHER" id="PTHR48125:SF12">
    <property type="entry name" value="AT HOOK TRANSCRIPTION FACTOR FAMILY-RELATED"/>
    <property type="match status" value="1"/>
</dbReference>
<dbReference type="OrthoDB" id="2011150at2759"/>
<feature type="compositionally biased region" description="Low complexity" evidence="1">
    <location>
        <begin position="464"/>
        <end position="483"/>
    </location>
</feature>
<organism evidence="2 3">
    <name type="scientific">Colocasia esculenta</name>
    <name type="common">Wild taro</name>
    <name type="synonym">Arum esculentum</name>
    <dbReference type="NCBI Taxonomy" id="4460"/>
    <lineage>
        <taxon>Eukaryota</taxon>
        <taxon>Viridiplantae</taxon>
        <taxon>Streptophyta</taxon>
        <taxon>Embryophyta</taxon>
        <taxon>Tracheophyta</taxon>
        <taxon>Spermatophyta</taxon>
        <taxon>Magnoliopsida</taxon>
        <taxon>Liliopsida</taxon>
        <taxon>Araceae</taxon>
        <taxon>Aroideae</taxon>
        <taxon>Colocasieae</taxon>
        <taxon>Colocasia</taxon>
    </lineage>
</organism>
<feature type="compositionally biased region" description="Low complexity" evidence="1">
    <location>
        <begin position="491"/>
        <end position="510"/>
    </location>
</feature>
<accession>A0A843USU1</accession>
<gene>
    <name evidence="2" type="ORF">Taro_019010</name>
</gene>
<dbReference type="PANTHER" id="PTHR48125">
    <property type="entry name" value="LP07818P1"/>
    <property type="match status" value="1"/>
</dbReference>
<evidence type="ECO:0000256" key="1">
    <source>
        <dbReference type="SAM" id="MobiDB-lite"/>
    </source>
</evidence>
<dbReference type="Proteomes" id="UP000652761">
    <property type="component" value="Unassembled WGS sequence"/>
</dbReference>